<name>Q4QIQ2_LEIMA</name>
<organism evidence="3 4">
    <name type="scientific">Leishmania major</name>
    <dbReference type="NCBI Taxonomy" id="5664"/>
    <lineage>
        <taxon>Eukaryota</taxon>
        <taxon>Discoba</taxon>
        <taxon>Euglenozoa</taxon>
        <taxon>Kinetoplastea</taxon>
        <taxon>Metakinetoplastina</taxon>
        <taxon>Trypanosomatida</taxon>
        <taxon>Trypanosomatidae</taxon>
        <taxon>Leishmaniinae</taxon>
        <taxon>Leishmania</taxon>
    </lineage>
</organism>
<dbReference type="Pfam" id="PF16979">
    <property type="entry name" value="SIN1_PH"/>
    <property type="match status" value="1"/>
</dbReference>
<dbReference type="eggNOG" id="ENOG502RTTY">
    <property type="taxonomic scope" value="Eukaryota"/>
</dbReference>
<feature type="domain" description="SIN1-type PH" evidence="2">
    <location>
        <begin position="381"/>
        <end position="473"/>
    </location>
</feature>
<reference evidence="3 4" key="1">
    <citation type="journal article" date="2005" name="Science">
        <title>The genome of the kinetoplastid parasite, Leishmania major.</title>
        <authorList>
            <person name="Ivens A.C."/>
            <person name="Peacock C.S."/>
            <person name="Worthey E.A."/>
            <person name="Murphy L."/>
            <person name="Aggarwal G."/>
            <person name="Berriman M."/>
            <person name="Sisk E."/>
            <person name="Rajandream M.A."/>
            <person name="Adlem E."/>
            <person name="Aert R."/>
            <person name="Anupama A."/>
            <person name="Apostolou Z."/>
            <person name="Attipoe P."/>
            <person name="Bason N."/>
            <person name="Bauser C."/>
            <person name="Beck A."/>
            <person name="Beverley S.M."/>
            <person name="Bianchettin G."/>
            <person name="Borzym K."/>
            <person name="Bothe G."/>
            <person name="Bruschi C.V."/>
            <person name="Collins M."/>
            <person name="Cadag E."/>
            <person name="Ciarloni L."/>
            <person name="Clayton C."/>
            <person name="Coulson R.M."/>
            <person name="Cronin A."/>
            <person name="Cruz A.K."/>
            <person name="Davies R.M."/>
            <person name="De Gaudenzi J."/>
            <person name="Dobson D.E."/>
            <person name="Duesterhoeft A."/>
            <person name="Fazelina G."/>
            <person name="Fosker N."/>
            <person name="Frasch A.C."/>
            <person name="Fraser A."/>
            <person name="Fuchs M."/>
            <person name="Gabel C."/>
            <person name="Goble A."/>
            <person name="Goffeau A."/>
            <person name="Harris D."/>
            <person name="Hertz-Fowler C."/>
            <person name="Hilbert H."/>
            <person name="Horn D."/>
            <person name="Huang Y."/>
            <person name="Klages S."/>
            <person name="Knights A."/>
            <person name="Kube M."/>
            <person name="Larke N."/>
            <person name="Litvin L."/>
            <person name="Lord A."/>
            <person name="Louie T."/>
            <person name="Marra M."/>
            <person name="Masuy D."/>
            <person name="Matthews K."/>
            <person name="Michaeli S."/>
            <person name="Mottram J.C."/>
            <person name="Muller-Auer S."/>
            <person name="Munden H."/>
            <person name="Nelson S."/>
            <person name="Norbertczak H."/>
            <person name="Oliver K."/>
            <person name="O'neil S."/>
            <person name="Pentony M."/>
            <person name="Pohl T.M."/>
            <person name="Price C."/>
            <person name="Purnelle B."/>
            <person name="Quail M.A."/>
            <person name="Rabbinowitsch E."/>
            <person name="Reinhardt R."/>
            <person name="Rieger M."/>
            <person name="Rinta J."/>
            <person name="Robben J."/>
            <person name="Robertson L."/>
            <person name="Ruiz J.C."/>
            <person name="Rutter S."/>
            <person name="Saunders D."/>
            <person name="Schafer M."/>
            <person name="Schein J."/>
            <person name="Schwartz D.C."/>
            <person name="Seeger K."/>
            <person name="Seyler A."/>
            <person name="Sharp S."/>
            <person name="Shin H."/>
            <person name="Sivam D."/>
            <person name="Squares R."/>
            <person name="Squares S."/>
            <person name="Tosato V."/>
            <person name="Vogt C."/>
            <person name="Volckaert G."/>
            <person name="Wambutt R."/>
            <person name="Warren T."/>
            <person name="Wedler H."/>
            <person name="Woodward J."/>
            <person name="Zhou S."/>
            <person name="Zimmermann W."/>
            <person name="Smith D.F."/>
            <person name="Blackwell J.M."/>
            <person name="Stuart K.D."/>
            <person name="Barrell B."/>
            <person name="Myler P.J."/>
        </authorList>
    </citation>
    <scope>NUCLEOTIDE SEQUENCE [LARGE SCALE GENOMIC DNA]</scope>
    <source>
        <strain evidence="4">MHOM/IL/81/Friedlin</strain>
    </source>
</reference>
<dbReference type="Proteomes" id="UP000000542">
    <property type="component" value="Chromosome 7"/>
</dbReference>
<dbReference type="HOGENOM" id="CLU_529432_0_0_1"/>
<dbReference type="VEuPathDB" id="TriTrypDB:LmjF.07.0410"/>
<feature type="coiled-coil region" evidence="1">
    <location>
        <begin position="465"/>
        <end position="494"/>
    </location>
</feature>
<dbReference type="EMBL" id="FR796403">
    <property type="protein sequence ID" value="CAJ07001.1"/>
    <property type="molecule type" value="Genomic_DNA"/>
</dbReference>
<keyword evidence="1" id="KW-0175">Coiled coil</keyword>
<evidence type="ECO:0000259" key="2">
    <source>
        <dbReference type="Pfam" id="PF16979"/>
    </source>
</evidence>
<dbReference type="GeneID" id="5649198"/>
<evidence type="ECO:0000256" key="1">
    <source>
        <dbReference type="SAM" id="Coils"/>
    </source>
</evidence>
<evidence type="ECO:0000313" key="4">
    <source>
        <dbReference type="Proteomes" id="UP000000542"/>
    </source>
</evidence>
<dbReference type="InParanoid" id="Q4QIQ2"/>
<protein>
    <recommendedName>
        <fullName evidence="2">SIN1-type PH domain-containing protein</fullName>
    </recommendedName>
</protein>
<dbReference type="VEuPathDB" id="TriTrypDB:LMJLV39_070010200"/>
<dbReference type="InterPro" id="IPR031313">
    <property type="entry name" value="Sin1_PH_dom"/>
</dbReference>
<dbReference type="KEGG" id="lma:LMJF_07_0410"/>
<accession>Q4QIQ2</accession>
<evidence type="ECO:0000313" key="3">
    <source>
        <dbReference type="EMBL" id="CAJ07001.1"/>
    </source>
</evidence>
<dbReference type="AlphaFoldDB" id="Q4QIQ2"/>
<reference evidence="3 4" key="3">
    <citation type="journal article" date="2011" name="Genome Res.">
        <title>Chromosome and gene copy number variation allow major structural change between species and strains of Leishmania.</title>
        <authorList>
            <person name="Rogers M.B."/>
            <person name="Hilley J.D."/>
            <person name="Dickens N.J."/>
            <person name="Wilkes J."/>
            <person name="Bates P.A."/>
            <person name="Depledge D.P."/>
            <person name="Harris D."/>
            <person name="Her Y."/>
            <person name="Herzyk P."/>
            <person name="Imamura H."/>
            <person name="Otto T.D."/>
            <person name="Sanders M."/>
            <person name="Seeger K."/>
            <person name="Dujardin J.C."/>
            <person name="Berriman M."/>
            <person name="Smith D.F."/>
            <person name="Hertz-Fowler C."/>
            <person name="Mottram J.C."/>
        </authorList>
    </citation>
    <scope>NUCLEOTIDE SEQUENCE [LARGE SCALE GENOMIC DNA]</scope>
    <source>
        <strain evidence="4">MHOM/IL/81/Friedlin</strain>
    </source>
</reference>
<dbReference type="VEuPathDB" id="TriTrypDB:LMJSD75_070010400"/>
<gene>
    <name evidence="3" type="ORF">LMJF_07_0410</name>
</gene>
<proteinExistence type="predicted"/>
<dbReference type="VEuPathDB" id="TriTrypDB:LMJFC_070010000"/>
<reference key="2">
    <citation type="submission" date="2005-06" db="EMBL/GenBank/DDBJ databases">
        <authorList>
            <person name="Peacock C.S"/>
            <person name="Murphy L."/>
            <person name="Ivens A.C"/>
            <person name="Berriman M."/>
            <person name="Blackwell J."/>
            <person name="Smith D."/>
            <person name="Collins M."/>
            <person name="Fosker N."/>
            <person name="Harris D."/>
            <person name="Oliver K."/>
            <person name="O'Neil S."/>
            <person name="Saunders D."/>
            <person name="Seeger K."/>
            <person name="Warren T."/>
            <person name="Rajandream M."/>
            <person name="and Barrell B.G."/>
        </authorList>
    </citation>
    <scope>NUCLEOTIDE SEQUENCE</scope>
    <source>
        <strain>Friedlin</strain>
    </source>
</reference>
<keyword evidence="4" id="KW-1185">Reference proteome</keyword>
<sequence length="515" mass="57535">MMRWAVDVTGIDVAEDLEREQRKCVYKVPRAANGESWHAVDDWRANASEYNDELGKVWALTRDEVQDAIAERALTANALFCNVGRTLAGALQRQGSITIAAGCASQLRGSCGRGLQWDGLLSNTQSIVSNDFACDAVPSTREVRVFSTFLNAEGKRMTVTVNMTQPTYRGVDVVAAFLQQAVATNESLSQRYSTNPRLYKLFIADEDTGEEEMAAQLDLGAQNFSCYAVNPMPAAKLFLFPQRTALLNTTTRDVNLTVQVRPLDPQAKAVQRQCVVPADMLAESLEATICSRLPASGIIQGSLRIMHGPMELNINEYYNFGAGCGQPNCPIAERTVLSLFRFGVREVVVNGRAVEEAPTEVLRDLTEDIIIDMGVDEAVSFQQFEVICINKYGARQQRLLCVDGEHLYTMRPNASEALPKTTERTIKDIEEVRIFADKPKYMEIAYTKSSHFEEDHFECTTTYNCALLNEKIRIVRRELRKREAEEQAASVKNETAMQRFMTGIRSRWFGGALQS</sequence>
<dbReference type="OMA" id="MEIAYTK"/>
<dbReference type="RefSeq" id="XP_001680946.1">
    <property type="nucleotide sequence ID" value="XM_001680894.1"/>
</dbReference>